<evidence type="ECO:0000256" key="4">
    <source>
        <dbReference type="ARBA" id="ARBA00022174"/>
    </source>
</evidence>
<evidence type="ECO:0000256" key="2">
    <source>
        <dbReference type="ARBA" id="ARBA00004430"/>
    </source>
</evidence>
<keyword evidence="9" id="KW-1185">Reference proteome</keyword>
<evidence type="ECO:0000256" key="7">
    <source>
        <dbReference type="ARBA" id="ARBA00023273"/>
    </source>
</evidence>
<proteinExistence type="inferred from homology"/>
<evidence type="ECO:0000313" key="9">
    <source>
        <dbReference type="Proteomes" id="UP000027135"/>
    </source>
</evidence>
<dbReference type="PANTHER" id="PTHR31078">
    <property type="entry name" value="CILIA- AND FLAGELLA-ASSOCIATED PROTEIN 300"/>
    <property type="match status" value="1"/>
</dbReference>
<keyword evidence="6" id="KW-0206">Cytoskeleton</keyword>
<dbReference type="GO" id="GO:0005930">
    <property type="term" value="C:axoneme"/>
    <property type="evidence" value="ECO:0007669"/>
    <property type="project" value="UniProtKB-SubCell"/>
</dbReference>
<keyword evidence="5" id="KW-0963">Cytoplasm</keyword>
<dbReference type="eggNOG" id="ENOG502QUFH">
    <property type="taxonomic scope" value="Eukaryota"/>
</dbReference>
<name>A0A067QQN1_ZOONE</name>
<evidence type="ECO:0000256" key="1">
    <source>
        <dbReference type="ARBA" id="ARBA00002404"/>
    </source>
</evidence>
<reference evidence="8 9" key="1">
    <citation type="journal article" date="2014" name="Nat. Commun.">
        <title>Molecular traces of alternative social organization in a termite genome.</title>
        <authorList>
            <person name="Terrapon N."/>
            <person name="Li C."/>
            <person name="Robertson H.M."/>
            <person name="Ji L."/>
            <person name="Meng X."/>
            <person name="Booth W."/>
            <person name="Chen Z."/>
            <person name="Childers C.P."/>
            <person name="Glastad K.M."/>
            <person name="Gokhale K."/>
            <person name="Gowin J."/>
            <person name="Gronenberg W."/>
            <person name="Hermansen R.A."/>
            <person name="Hu H."/>
            <person name="Hunt B.G."/>
            <person name="Huylmans A.K."/>
            <person name="Khalil S.M."/>
            <person name="Mitchell R.D."/>
            <person name="Munoz-Torres M.C."/>
            <person name="Mustard J.A."/>
            <person name="Pan H."/>
            <person name="Reese J.T."/>
            <person name="Scharf M.E."/>
            <person name="Sun F."/>
            <person name="Vogel H."/>
            <person name="Xiao J."/>
            <person name="Yang W."/>
            <person name="Yang Z."/>
            <person name="Yang Z."/>
            <person name="Zhou J."/>
            <person name="Zhu J."/>
            <person name="Brent C.S."/>
            <person name="Elsik C.G."/>
            <person name="Goodisman M.A."/>
            <person name="Liberles D.A."/>
            <person name="Roe R.M."/>
            <person name="Vargo E.L."/>
            <person name="Vilcinskas A."/>
            <person name="Wang J."/>
            <person name="Bornberg-Bauer E."/>
            <person name="Korb J."/>
            <person name="Zhang G."/>
            <person name="Liebig J."/>
        </authorList>
    </citation>
    <scope>NUCLEOTIDE SEQUENCE [LARGE SCALE GENOMIC DNA]</scope>
    <source>
        <tissue evidence="8">Whole organism</tissue>
    </source>
</reference>
<dbReference type="EMBL" id="KK853083">
    <property type="protein sequence ID" value="KDR11646.1"/>
    <property type="molecule type" value="Genomic_DNA"/>
</dbReference>
<evidence type="ECO:0000313" key="8">
    <source>
        <dbReference type="EMBL" id="KDR11646.1"/>
    </source>
</evidence>
<gene>
    <name evidence="8" type="ORF">L798_13973</name>
</gene>
<dbReference type="Pfam" id="PF14926">
    <property type="entry name" value="CFAP300"/>
    <property type="match status" value="1"/>
</dbReference>
<dbReference type="OMA" id="TGHIAKC"/>
<accession>A0A067QQN1</accession>
<dbReference type="PANTHER" id="PTHR31078:SF1">
    <property type="entry name" value="CILIA- AND FLAGELLA-ASSOCIATED PROTEIN 300"/>
    <property type="match status" value="1"/>
</dbReference>
<sequence>MTDNRTRLQDFCYRFLLIIRSYFQLPWIFQLLSNTVNMEEEYTFVYVEDKTYKWFHDRSIQELLMKWSMKGNFKLQTYCFNQPFQPYQKQVLADAFFGDPIVTSTLQGMSLNNTWAPVGVTATSVDVELVPCSVTTMSMFSCLQNSSNGIVRGDGWLMQCPYDEIDNYTVTDELRNMLINNECPNYKLISEEHRTEFLFHLFKHLCLGGQWCQYEDNIKPYLSTTKLLYKDIIRVQKNPATKEVSVVSTVLKVVARENDRMAYFPCNPENEQNFAYLIVDPLNQQITTLVHHYGGTFQC</sequence>
<comment type="similarity">
    <text evidence="3">Belongs to the CFAP300 family.</text>
</comment>
<comment type="function">
    <text evidence="1">Cilium- and flagellum-specific protein that plays a role in axonemal structure organization and motility. May play a role in outer and inner dynein arm assembly.</text>
</comment>
<evidence type="ECO:0000256" key="3">
    <source>
        <dbReference type="ARBA" id="ARBA00009205"/>
    </source>
</evidence>
<dbReference type="InParanoid" id="A0A067QQN1"/>
<dbReference type="AlphaFoldDB" id="A0A067QQN1"/>
<evidence type="ECO:0000256" key="5">
    <source>
        <dbReference type="ARBA" id="ARBA00022490"/>
    </source>
</evidence>
<dbReference type="InterPro" id="IPR029416">
    <property type="entry name" value="CFAP300"/>
</dbReference>
<protein>
    <recommendedName>
        <fullName evidence="4">Cilia- and flagella-associated protein 300</fullName>
    </recommendedName>
</protein>
<comment type="subcellular location">
    <subcellularLocation>
        <location evidence="2">Cytoplasm</location>
        <location evidence="2">Cytoskeleton</location>
        <location evidence="2">Cilium axoneme</location>
    </subcellularLocation>
</comment>
<evidence type="ECO:0000256" key="6">
    <source>
        <dbReference type="ARBA" id="ARBA00023212"/>
    </source>
</evidence>
<organism evidence="8 9">
    <name type="scientific">Zootermopsis nevadensis</name>
    <name type="common">Dampwood termite</name>
    <dbReference type="NCBI Taxonomy" id="136037"/>
    <lineage>
        <taxon>Eukaryota</taxon>
        <taxon>Metazoa</taxon>
        <taxon>Ecdysozoa</taxon>
        <taxon>Arthropoda</taxon>
        <taxon>Hexapoda</taxon>
        <taxon>Insecta</taxon>
        <taxon>Pterygota</taxon>
        <taxon>Neoptera</taxon>
        <taxon>Polyneoptera</taxon>
        <taxon>Dictyoptera</taxon>
        <taxon>Blattodea</taxon>
        <taxon>Blattoidea</taxon>
        <taxon>Termitoidae</taxon>
        <taxon>Termopsidae</taxon>
        <taxon>Zootermopsis</taxon>
    </lineage>
</organism>
<keyword evidence="7" id="KW-0966">Cell projection</keyword>
<dbReference type="Proteomes" id="UP000027135">
    <property type="component" value="Unassembled WGS sequence"/>
</dbReference>
<dbReference type="STRING" id="136037.A0A067QQN1"/>